<feature type="non-terminal residue" evidence="1">
    <location>
        <position position="128"/>
    </location>
</feature>
<proteinExistence type="predicted"/>
<accession>A0A6N2BA93</accession>
<gene>
    <name evidence="1" type="ORF">EJD97_015161</name>
</gene>
<dbReference type="EMBL" id="RXGB01003983">
    <property type="protein sequence ID" value="TMW90830.1"/>
    <property type="molecule type" value="Genomic_DNA"/>
</dbReference>
<dbReference type="AlphaFoldDB" id="A0A6N2BA93"/>
<reference evidence="1" key="1">
    <citation type="submission" date="2019-05" db="EMBL/GenBank/DDBJ databases">
        <title>The de novo reference genome and transcriptome assemblies of the wild tomato species Solanum chilense.</title>
        <authorList>
            <person name="Stam R."/>
            <person name="Nosenko T."/>
            <person name="Hoerger A.C."/>
            <person name="Stephan W."/>
            <person name="Seidel M.A."/>
            <person name="Kuhn J.M.M."/>
            <person name="Haberer G."/>
            <person name="Tellier A."/>
        </authorList>
    </citation>
    <scope>NUCLEOTIDE SEQUENCE</scope>
    <source>
        <tissue evidence="1">Mature leaves</tissue>
    </source>
</reference>
<comment type="caution">
    <text evidence="1">The sequence shown here is derived from an EMBL/GenBank/DDBJ whole genome shotgun (WGS) entry which is preliminary data.</text>
</comment>
<organism evidence="1">
    <name type="scientific">Solanum chilense</name>
    <name type="common">Tomato</name>
    <name type="synonym">Lycopersicon chilense</name>
    <dbReference type="NCBI Taxonomy" id="4083"/>
    <lineage>
        <taxon>Eukaryota</taxon>
        <taxon>Viridiplantae</taxon>
        <taxon>Streptophyta</taxon>
        <taxon>Embryophyta</taxon>
        <taxon>Tracheophyta</taxon>
        <taxon>Spermatophyta</taxon>
        <taxon>Magnoliopsida</taxon>
        <taxon>eudicotyledons</taxon>
        <taxon>Gunneridae</taxon>
        <taxon>Pentapetalae</taxon>
        <taxon>asterids</taxon>
        <taxon>lamiids</taxon>
        <taxon>Solanales</taxon>
        <taxon>Solanaceae</taxon>
        <taxon>Solanoideae</taxon>
        <taxon>Solaneae</taxon>
        <taxon>Solanum</taxon>
        <taxon>Solanum subgen. Lycopersicon</taxon>
    </lineage>
</organism>
<sequence length="128" mass="15000">MICWNARSINTFGALERLINLSRIHNLSMIAILELFANLSQLDSYRIQMLMNNGHSNPNSKILLFWSSEVNCSILESDQQHITCEVSHDECSAKFQMNYVYAKCKDHLRRPLWDNMLKWSETGYPWCI</sequence>
<evidence type="ECO:0000313" key="1">
    <source>
        <dbReference type="EMBL" id="TMW90830.1"/>
    </source>
</evidence>
<protein>
    <submittedName>
        <fullName evidence="1">Uncharacterized protein</fullName>
    </submittedName>
</protein>
<name>A0A6N2BA93_SOLCI</name>